<dbReference type="Pfam" id="PF13302">
    <property type="entry name" value="Acetyltransf_3"/>
    <property type="match status" value="1"/>
</dbReference>
<sequence length="778" mass="87020">MDPPVEPLVASADPATAPSHTPLHGRYTSLVPLQPSHAQAIFKHLGREENAWRWTYLFNEPFLEFEQCEDTFKEWSVSKDPLYFTILSGPASDPSSEPVGVMAYLSIVPAHRRIEIGCIIFSEQLKQTRAATEAQYLLMKNAFEGLGNYRLEWKANHLNKPSLAAAERLGYTYEGTFRKHMIAKGRRRDTAWFSITDDEWPVIKGGLEAWLSEENFDGDELDNTFFCATSSFLVFPGLPIHASRDLVHWKHVSNAFSRADQLPGLAFLPKATSGIYAPTLRFHEGKFYLLCTLVNQQLPRTNDSRWDNFILTSTNPYSSDSWSDPVHFSFPGFDPSPFWDDDGKTYVSGAHTAAYYPGIMHAPLDLENGEIGDIIMPWDGTGGRSPEAPHIWKRDGWYYLLLAEGGTRENHMVTMARSKSLEGPYDPAPVNPLLTSANDTSSYFQAVGHADLFQDADRNWWSVALAVRAGGTYGQDPGAYFGNLPMGRETVLTPVTWEEGEFPVFTPVTGDVSGWPLPTEAIPEKGEGQLSDADDVITFPPGSSLPIHFIHWRLPKARNYAVSPPDHWNTLALKSSVLNLTAFDADFALGRGQTFVGRRMAHSLFKFRVDVDWAKSLTKEEMEVGVSIIQDQAQHFDLGIVMLRPEGVEDLRPHLRFRGISETPYRATEHPPNEVYLLPDGWAGRKIALQIEAVNSTHFAFSAGLAGPRQDSDVRVFGHCKGTELVPYYSGSIVGVYTTSNGKHGEQAFETYISNWQYTGIRQLRSQKDVDDADSSRV</sequence>
<evidence type="ECO:0000259" key="7">
    <source>
        <dbReference type="Pfam" id="PF17851"/>
    </source>
</evidence>
<feature type="site" description="Important for catalytic activity, responsible for pKa modulation of the active site Glu and correct orientation of both the proton donor and substrate" evidence="4">
    <location>
        <position position="334"/>
    </location>
</feature>
<dbReference type="PANTHER" id="PTHR42812">
    <property type="entry name" value="BETA-XYLOSIDASE"/>
    <property type="match status" value="1"/>
</dbReference>
<dbReference type="Proteomes" id="UP000070121">
    <property type="component" value="Unassembled WGS sequence"/>
</dbReference>
<name>A0A135V975_9PEZI</name>
<dbReference type="GO" id="GO:0005975">
    <property type="term" value="P:carbohydrate metabolic process"/>
    <property type="evidence" value="ECO:0007669"/>
    <property type="project" value="InterPro"/>
</dbReference>
<dbReference type="Gene3D" id="3.40.630.30">
    <property type="match status" value="1"/>
</dbReference>
<dbReference type="InterPro" id="IPR000182">
    <property type="entry name" value="GNAT_dom"/>
</dbReference>
<dbReference type="OrthoDB" id="2139957at2759"/>
<evidence type="ECO:0000259" key="6">
    <source>
        <dbReference type="Pfam" id="PF13302"/>
    </source>
</evidence>
<dbReference type="AlphaFoldDB" id="A0A135V975"/>
<dbReference type="Pfam" id="PF04616">
    <property type="entry name" value="Glyco_hydro_43"/>
    <property type="match status" value="1"/>
</dbReference>
<dbReference type="SUPFAM" id="SSF49899">
    <property type="entry name" value="Concanavalin A-like lectins/glucanases"/>
    <property type="match status" value="1"/>
</dbReference>
<feature type="domain" description="N-acetyltransferase" evidence="6">
    <location>
        <begin position="30"/>
        <end position="172"/>
    </location>
</feature>
<feature type="domain" description="Beta-xylosidase C-terminal Concanavalin A-like" evidence="7">
    <location>
        <begin position="545"/>
        <end position="745"/>
    </location>
</feature>
<reference evidence="8 9" key="1">
    <citation type="submission" date="2014-02" db="EMBL/GenBank/DDBJ databases">
        <title>The genome sequence of Colletotrichum salicis CBS 607.94.</title>
        <authorList>
            <person name="Baroncelli R."/>
            <person name="Thon M.R."/>
        </authorList>
    </citation>
    <scope>NUCLEOTIDE SEQUENCE [LARGE SCALE GENOMIC DNA]</scope>
    <source>
        <strain evidence="8 9">CBS 607.94</strain>
    </source>
</reference>
<dbReference type="Gene3D" id="2.115.10.20">
    <property type="entry name" value="Glycosyl hydrolase domain, family 43"/>
    <property type="match status" value="1"/>
</dbReference>
<dbReference type="EMBL" id="JFFI01000140">
    <property type="protein sequence ID" value="KXH69253.1"/>
    <property type="molecule type" value="Genomic_DNA"/>
</dbReference>
<evidence type="ECO:0000256" key="2">
    <source>
        <dbReference type="ARBA" id="ARBA00022801"/>
    </source>
</evidence>
<dbReference type="SUPFAM" id="SSF75005">
    <property type="entry name" value="Arabinanase/levansucrase/invertase"/>
    <property type="match status" value="1"/>
</dbReference>
<dbReference type="InterPro" id="IPR023296">
    <property type="entry name" value="Glyco_hydro_beta-prop_sf"/>
</dbReference>
<keyword evidence="9" id="KW-1185">Reference proteome</keyword>
<evidence type="ECO:0000256" key="5">
    <source>
        <dbReference type="SAM" id="MobiDB-lite"/>
    </source>
</evidence>
<comment type="caution">
    <text evidence="8">The sequence shown here is derived from an EMBL/GenBank/DDBJ whole genome shotgun (WGS) entry which is preliminary data.</text>
</comment>
<dbReference type="InterPro" id="IPR051795">
    <property type="entry name" value="Glycosyl_Hydrlase_43"/>
</dbReference>
<dbReference type="InterPro" id="IPR013320">
    <property type="entry name" value="ConA-like_dom_sf"/>
</dbReference>
<dbReference type="PANTHER" id="PTHR42812:SF17">
    <property type="entry name" value="BETA-XYLOSIDASE C-TERMINAL CONCANAVALIN A-LIKE DOMAIN-CONTAINING PROTEIN-RELATED"/>
    <property type="match status" value="1"/>
</dbReference>
<evidence type="ECO:0000313" key="8">
    <source>
        <dbReference type="EMBL" id="KXH69253.1"/>
    </source>
</evidence>
<evidence type="ECO:0000313" key="9">
    <source>
        <dbReference type="Proteomes" id="UP000070121"/>
    </source>
</evidence>
<dbReference type="GO" id="GO:0016747">
    <property type="term" value="F:acyltransferase activity, transferring groups other than amino-acyl groups"/>
    <property type="evidence" value="ECO:0007669"/>
    <property type="project" value="InterPro"/>
</dbReference>
<dbReference type="InterPro" id="IPR041542">
    <property type="entry name" value="GH43_C2"/>
</dbReference>
<comment type="similarity">
    <text evidence="1">Belongs to the glycosyl hydrolase 43 family.</text>
</comment>
<keyword evidence="2" id="KW-0378">Hydrolase</keyword>
<dbReference type="SUPFAM" id="SSF55729">
    <property type="entry name" value="Acyl-CoA N-acyltransferases (Nat)"/>
    <property type="match status" value="1"/>
</dbReference>
<evidence type="ECO:0000256" key="4">
    <source>
        <dbReference type="PIRSR" id="PIRSR606710-2"/>
    </source>
</evidence>
<dbReference type="GO" id="GO:0004553">
    <property type="term" value="F:hydrolase activity, hydrolyzing O-glycosyl compounds"/>
    <property type="evidence" value="ECO:0007669"/>
    <property type="project" value="InterPro"/>
</dbReference>
<keyword evidence="3" id="KW-0326">Glycosidase</keyword>
<evidence type="ECO:0000256" key="3">
    <source>
        <dbReference type="ARBA" id="ARBA00023295"/>
    </source>
</evidence>
<proteinExistence type="inferred from homology"/>
<organism evidence="8 9">
    <name type="scientific">Colletotrichum salicis</name>
    <dbReference type="NCBI Taxonomy" id="1209931"/>
    <lineage>
        <taxon>Eukaryota</taxon>
        <taxon>Fungi</taxon>
        <taxon>Dikarya</taxon>
        <taxon>Ascomycota</taxon>
        <taxon>Pezizomycotina</taxon>
        <taxon>Sordariomycetes</taxon>
        <taxon>Hypocreomycetidae</taxon>
        <taxon>Glomerellales</taxon>
        <taxon>Glomerellaceae</taxon>
        <taxon>Colletotrichum</taxon>
        <taxon>Colletotrichum acutatum species complex</taxon>
    </lineage>
</organism>
<dbReference type="Gene3D" id="2.60.120.200">
    <property type="match status" value="1"/>
</dbReference>
<feature type="region of interest" description="Disordered" evidence="5">
    <location>
        <begin position="1"/>
        <end position="20"/>
    </location>
</feature>
<dbReference type="STRING" id="1209931.A0A135V975"/>
<evidence type="ECO:0000256" key="1">
    <source>
        <dbReference type="ARBA" id="ARBA00009865"/>
    </source>
</evidence>
<dbReference type="InterPro" id="IPR006710">
    <property type="entry name" value="Glyco_hydro_43"/>
</dbReference>
<dbReference type="InterPro" id="IPR016181">
    <property type="entry name" value="Acyl_CoA_acyltransferase"/>
</dbReference>
<protein>
    <submittedName>
        <fullName evidence="8">Beta-xylosidase</fullName>
    </submittedName>
</protein>
<dbReference type="CDD" id="cd18833">
    <property type="entry name" value="GH43_PcXyl-like"/>
    <property type="match status" value="1"/>
</dbReference>
<gene>
    <name evidence="8" type="ORF">CSAL01_01731</name>
</gene>
<dbReference type="Pfam" id="PF17851">
    <property type="entry name" value="GH43_C2"/>
    <property type="match status" value="1"/>
</dbReference>
<accession>A0A135V975</accession>